<feature type="domain" description="Nudix hydrolase" evidence="1">
    <location>
        <begin position="1"/>
        <end position="127"/>
    </location>
</feature>
<dbReference type="EMBL" id="CP022098">
    <property type="protein sequence ID" value="ATB37261.1"/>
    <property type="molecule type" value="Genomic_DNA"/>
</dbReference>
<reference evidence="2 3" key="1">
    <citation type="submission" date="2017-06" db="EMBL/GenBank/DDBJ databases">
        <title>Sequencing and comparative analysis of myxobacterial genomes.</title>
        <authorList>
            <person name="Rupp O."/>
            <person name="Goesmann A."/>
            <person name="Sogaard-Andersen L."/>
        </authorList>
    </citation>
    <scope>NUCLEOTIDE SEQUENCE [LARGE SCALE GENOMIC DNA]</scope>
    <source>
        <strain evidence="2 3">DSM 52655</strain>
    </source>
</reference>
<sequence>MPQVYAIVHSEEGRFLMFQKNTHGAFFSRAPVDAPVRLNGAGGPAFPGGRLERKEDVEQGARREFLEETAVSLDTYGASVRTGQPDWRFKAAFFRVSNEELGQLAENINQNLELARQVALEWLRMNP</sequence>
<evidence type="ECO:0000259" key="1">
    <source>
        <dbReference type="PROSITE" id="PS51462"/>
    </source>
</evidence>
<protein>
    <recommendedName>
        <fullName evidence="1">Nudix hydrolase domain-containing protein</fullName>
    </recommendedName>
</protein>
<dbReference type="Pfam" id="PF00293">
    <property type="entry name" value="NUDIX"/>
    <property type="match status" value="1"/>
</dbReference>
<dbReference type="Gene3D" id="3.90.79.10">
    <property type="entry name" value="Nucleoside Triphosphate Pyrophosphohydrolase"/>
    <property type="match status" value="1"/>
</dbReference>
<evidence type="ECO:0000313" key="2">
    <source>
        <dbReference type="EMBL" id="ATB37261.1"/>
    </source>
</evidence>
<dbReference type="InterPro" id="IPR000086">
    <property type="entry name" value="NUDIX_hydrolase_dom"/>
</dbReference>
<dbReference type="AlphaFoldDB" id="A0A250J1J2"/>
<proteinExistence type="predicted"/>
<dbReference type="Proteomes" id="UP000217257">
    <property type="component" value="Chromosome"/>
</dbReference>
<name>A0A250J1J2_9BACT</name>
<accession>A0A250J1J2</accession>
<evidence type="ECO:0000313" key="3">
    <source>
        <dbReference type="Proteomes" id="UP000217257"/>
    </source>
</evidence>
<dbReference type="SUPFAM" id="SSF55811">
    <property type="entry name" value="Nudix"/>
    <property type="match status" value="1"/>
</dbReference>
<dbReference type="PROSITE" id="PS51462">
    <property type="entry name" value="NUDIX"/>
    <property type="match status" value="1"/>
</dbReference>
<gene>
    <name evidence="2" type="ORF">CYFUS_002682</name>
</gene>
<dbReference type="InterPro" id="IPR015797">
    <property type="entry name" value="NUDIX_hydrolase-like_dom_sf"/>
</dbReference>
<dbReference type="RefSeq" id="WP_095985604.1">
    <property type="nucleotide sequence ID" value="NZ_CP022098.1"/>
</dbReference>
<organism evidence="2 3">
    <name type="scientific">Cystobacter fuscus</name>
    <dbReference type="NCBI Taxonomy" id="43"/>
    <lineage>
        <taxon>Bacteria</taxon>
        <taxon>Pseudomonadati</taxon>
        <taxon>Myxococcota</taxon>
        <taxon>Myxococcia</taxon>
        <taxon>Myxococcales</taxon>
        <taxon>Cystobacterineae</taxon>
        <taxon>Archangiaceae</taxon>
        <taxon>Cystobacter</taxon>
    </lineage>
</organism>
<dbReference type="KEGG" id="cfus:CYFUS_002682"/>